<accession>A0A7S3Q8W4</accession>
<proteinExistence type="predicted"/>
<feature type="compositionally biased region" description="Acidic residues" evidence="1">
    <location>
        <begin position="127"/>
        <end position="146"/>
    </location>
</feature>
<dbReference type="PANTHER" id="PTHR40637">
    <property type="entry name" value="ESSS SUBUNIT OF NADH:UBIQUINONE OXIDOREDUCTASE (COMPLEX I) PROTEIN"/>
    <property type="match status" value="1"/>
</dbReference>
<sequence>MNSTHLLRRLRSVRLSSKITRRNFGAGQPESQSQQARLFEGHSTAPEGWEGPIYATYAAATVVITLALGFSPDTSINTWASNEARVRLQMKADGTLEKEEFGVHYNTPEKIGFFAEWDKFQMKAANPEEDDDDDDDDDDEEEEEEDPLGRESNAMMLFFMLLFFILLF</sequence>
<dbReference type="EMBL" id="HBIO01018984">
    <property type="protein sequence ID" value="CAE0469740.1"/>
    <property type="molecule type" value="Transcribed_RNA"/>
</dbReference>
<name>A0A7S3Q8W4_9STRA</name>
<feature type="region of interest" description="Disordered" evidence="1">
    <location>
        <begin position="124"/>
        <end position="150"/>
    </location>
</feature>
<reference evidence="2" key="1">
    <citation type="submission" date="2021-01" db="EMBL/GenBank/DDBJ databases">
        <authorList>
            <person name="Corre E."/>
            <person name="Pelletier E."/>
            <person name="Niang G."/>
            <person name="Scheremetjew M."/>
            <person name="Finn R."/>
            <person name="Kale V."/>
            <person name="Holt S."/>
            <person name="Cochrane G."/>
            <person name="Meng A."/>
            <person name="Brown T."/>
            <person name="Cohen L."/>
        </authorList>
    </citation>
    <scope>NUCLEOTIDE SEQUENCE</scope>
    <source>
        <strain evidence="2">MM31A-1</strain>
    </source>
</reference>
<protein>
    <recommendedName>
        <fullName evidence="3">Complex I-ESSS</fullName>
    </recommendedName>
</protein>
<evidence type="ECO:0000256" key="1">
    <source>
        <dbReference type="SAM" id="MobiDB-lite"/>
    </source>
</evidence>
<dbReference type="PANTHER" id="PTHR40637:SF1">
    <property type="entry name" value="ESSS SUBUNIT OF NADH:UBIQUINONE OXIDOREDUCTASE (COMPLEX I) PROTEIN"/>
    <property type="match status" value="1"/>
</dbReference>
<evidence type="ECO:0000313" key="2">
    <source>
        <dbReference type="EMBL" id="CAE0469740.1"/>
    </source>
</evidence>
<organism evidence="2">
    <name type="scientific">Chaetoceros debilis</name>
    <dbReference type="NCBI Taxonomy" id="122233"/>
    <lineage>
        <taxon>Eukaryota</taxon>
        <taxon>Sar</taxon>
        <taxon>Stramenopiles</taxon>
        <taxon>Ochrophyta</taxon>
        <taxon>Bacillariophyta</taxon>
        <taxon>Coscinodiscophyceae</taxon>
        <taxon>Chaetocerotophycidae</taxon>
        <taxon>Chaetocerotales</taxon>
        <taxon>Chaetocerotaceae</taxon>
        <taxon>Chaetoceros</taxon>
    </lineage>
</organism>
<dbReference type="AlphaFoldDB" id="A0A7S3Q8W4"/>
<evidence type="ECO:0008006" key="3">
    <source>
        <dbReference type="Google" id="ProtNLM"/>
    </source>
</evidence>
<gene>
    <name evidence="2" type="ORF">CDEB00056_LOCUS14593</name>
</gene>